<dbReference type="EMBL" id="JADCUA010000010">
    <property type="protein sequence ID" value="KAH9836853.1"/>
    <property type="molecule type" value="Genomic_DNA"/>
</dbReference>
<feature type="region of interest" description="Disordered" evidence="1">
    <location>
        <begin position="181"/>
        <end position="200"/>
    </location>
</feature>
<feature type="region of interest" description="Disordered" evidence="1">
    <location>
        <begin position="596"/>
        <end position="693"/>
    </location>
</feature>
<feature type="compositionally biased region" description="Polar residues" evidence="1">
    <location>
        <begin position="552"/>
        <end position="564"/>
    </location>
</feature>
<name>A0ABQ8KHQ6_9APHY</name>
<dbReference type="GeneID" id="72008201"/>
<accession>A0ABQ8KHQ6</accession>
<protein>
    <submittedName>
        <fullName evidence="2">Uncharacterized protein</fullName>
    </submittedName>
</protein>
<feature type="compositionally biased region" description="Pro residues" evidence="1">
    <location>
        <begin position="353"/>
        <end position="372"/>
    </location>
</feature>
<organism evidence="2 3">
    <name type="scientific">Rhodofomes roseus</name>
    <dbReference type="NCBI Taxonomy" id="34475"/>
    <lineage>
        <taxon>Eukaryota</taxon>
        <taxon>Fungi</taxon>
        <taxon>Dikarya</taxon>
        <taxon>Basidiomycota</taxon>
        <taxon>Agaricomycotina</taxon>
        <taxon>Agaricomycetes</taxon>
        <taxon>Polyporales</taxon>
        <taxon>Rhodofomes</taxon>
    </lineage>
</organism>
<reference evidence="2 3" key="1">
    <citation type="journal article" date="2021" name="Environ. Microbiol.">
        <title>Gene family expansions and transcriptome signatures uncover fungal adaptations to wood decay.</title>
        <authorList>
            <person name="Hage H."/>
            <person name="Miyauchi S."/>
            <person name="Viragh M."/>
            <person name="Drula E."/>
            <person name="Min B."/>
            <person name="Chaduli D."/>
            <person name="Navarro D."/>
            <person name="Favel A."/>
            <person name="Norest M."/>
            <person name="Lesage-Meessen L."/>
            <person name="Balint B."/>
            <person name="Merenyi Z."/>
            <person name="de Eugenio L."/>
            <person name="Morin E."/>
            <person name="Martinez A.T."/>
            <person name="Baldrian P."/>
            <person name="Stursova M."/>
            <person name="Martinez M.J."/>
            <person name="Novotny C."/>
            <person name="Magnuson J.K."/>
            <person name="Spatafora J.W."/>
            <person name="Maurice S."/>
            <person name="Pangilinan J."/>
            <person name="Andreopoulos W."/>
            <person name="LaButti K."/>
            <person name="Hundley H."/>
            <person name="Na H."/>
            <person name="Kuo A."/>
            <person name="Barry K."/>
            <person name="Lipzen A."/>
            <person name="Henrissat B."/>
            <person name="Riley R."/>
            <person name="Ahrendt S."/>
            <person name="Nagy L.G."/>
            <person name="Grigoriev I.V."/>
            <person name="Martin F."/>
            <person name="Rosso M.N."/>
        </authorList>
    </citation>
    <scope>NUCLEOTIDE SEQUENCE [LARGE SCALE GENOMIC DNA]</scope>
    <source>
        <strain evidence="2 3">CIRM-BRFM 1785</strain>
    </source>
</reference>
<dbReference type="Proteomes" id="UP000814176">
    <property type="component" value="Unassembled WGS sequence"/>
</dbReference>
<feature type="compositionally biased region" description="Acidic residues" evidence="1">
    <location>
        <begin position="181"/>
        <end position="193"/>
    </location>
</feature>
<evidence type="ECO:0000256" key="1">
    <source>
        <dbReference type="SAM" id="MobiDB-lite"/>
    </source>
</evidence>
<sequence length="755" mass="80336">MAPQRWTTEEQFEWLSAWGSSFRQHREASTLSRFWPEVAREWFKVFPERNTLYPDFHGPLTEDEASALDKAIGNRAKRLRNWFNNKNGQKARKAESARVDLSILKPRGRRALQPTEVYSRKYYKDRVKPLVDDALKSGNYDKPARLNLIKRLTRETYEGEDPDIKAEVEAEVLAAKQELTESGDEGGDGDNEEHDATPASSVNAVYRQAAVDNLPAVMRQLFAELRRRTGWYFYTVGAGLDAEGRVSSIAFHEEGSNTDDFSMSVPDFGEIYVRPFIEHVKELLAMDNAGEPLAADDAGEPLSVDDAAPNVPAVDLPNVNVVAPETEPAEQNALRPVSSPSSPASDEDARLPPARPNIAPSPPSIDPQPLAPPDVGMYPPASQEQDTIVLPTAGASSSNAATSDTSGTGQVIVNEGAAHPGNGYAAITSAGAYVEDEYDYSLLKDLPYGSFSEFNPDPPRLPQTTLTDELMAFNQHAMQPNEVEAPSGVRELNNSTTARYATLSTTSHVSQDAFPSLGMPTAAWNTQPYSFPSNAHSSSRLAGSLPSVGAPSASSSQGVPNAWPSLSTTQPAFFTPTTLTVQSTTTATPAAAILSAQSKATSPRGVRADDPPASSSQGFPNPPPALSAAPPASSRPAASFGQSTATATPAAATQSTRPTVTSRDPASTASADNNMPALSTSSKAPVPQPPILPRVTSRSLSAAIAGSYLQRLNIEQRGNDTTSPTVPNAASRTGPLLPATPAQAPGNGAATQPIE</sequence>
<feature type="region of interest" description="Disordered" evidence="1">
    <location>
        <begin position="714"/>
        <end position="755"/>
    </location>
</feature>
<comment type="caution">
    <text evidence="2">The sequence shown here is derived from an EMBL/GenBank/DDBJ whole genome shotgun (WGS) entry which is preliminary data.</text>
</comment>
<keyword evidence="3" id="KW-1185">Reference proteome</keyword>
<feature type="compositionally biased region" description="Polar residues" evidence="1">
    <location>
        <begin position="660"/>
        <end position="683"/>
    </location>
</feature>
<evidence type="ECO:0000313" key="3">
    <source>
        <dbReference type="Proteomes" id="UP000814176"/>
    </source>
</evidence>
<evidence type="ECO:0000313" key="2">
    <source>
        <dbReference type="EMBL" id="KAH9836853.1"/>
    </source>
</evidence>
<gene>
    <name evidence="2" type="ORF">C8Q71DRAFT_858050</name>
</gene>
<feature type="compositionally biased region" description="Polar residues" evidence="1">
    <location>
        <begin position="532"/>
        <end position="541"/>
    </location>
</feature>
<feature type="compositionally biased region" description="Low complexity" evidence="1">
    <location>
        <begin position="626"/>
        <end position="659"/>
    </location>
</feature>
<feature type="region of interest" description="Disordered" evidence="1">
    <location>
        <begin position="532"/>
        <end position="564"/>
    </location>
</feature>
<dbReference type="RefSeq" id="XP_047779091.1">
    <property type="nucleotide sequence ID" value="XM_047927469.1"/>
</dbReference>
<proteinExistence type="predicted"/>
<feature type="compositionally biased region" description="Polar residues" evidence="1">
    <location>
        <begin position="719"/>
        <end position="731"/>
    </location>
</feature>
<feature type="region of interest" description="Disordered" evidence="1">
    <location>
        <begin position="326"/>
        <end position="381"/>
    </location>
</feature>